<dbReference type="GO" id="GO:0032259">
    <property type="term" value="P:methylation"/>
    <property type="evidence" value="ECO:0007669"/>
    <property type="project" value="UniProtKB-KW"/>
</dbReference>
<dbReference type="EMBL" id="CP038026">
    <property type="protein sequence ID" value="QBQ37709.1"/>
    <property type="molecule type" value="Genomic_DNA"/>
</dbReference>
<reference evidence="3" key="1">
    <citation type="journal article" date="2014" name="Int. J. Syst. Evol. Microbiol.">
        <title>Complete genome sequence of Corynebacterium casei LMG S-19264T (=DSM 44701T), isolated from a smear-ripened cheese.</title>
        <authorList>
            <consortium name="US DOE Joint Genome Institute (JGI-PGF)"/>
            <person name="Walter F."/>
            <person name="Albersmeier A."/>
            <person name="Kalinowski J."/>
            <person name="Ruckert C."/>
        </authorList>
    </citation>
    <scope>NUCLEOTIDE SEQUENCE</scope>
    <source>
        <strain evidence="3">KCTC 12344</strain>
    </source>
</reference>
<dbReference type="InterPro" id="IPR013216">
    <property type="entry name" value="Methyltransf_11"/>
</dbReference>
<dbReference type="Pfam" id="PF08241">
    <property type="entry name" value="Methyltransf_11"/>
    <property type="match status" value="1"/>
</dbReference>
<organism evidence="3 6">
    <name type="scientific">Pseudoduganella plicata</name>
    <dbReference type="NCBI Taxonomy" id="321984"/>
    <lineage>
        <taxon>Bacteria</taxon>
        <taxon>Pseudomonadati</taxon>
        <taxon>Pseudomonadota</taxon>
        <taxon>Betaproteobacteria</taxon>
        <taxon>Burkholderiales</taxon>
        <taxon>Oxalobacteraceae</taxon>
        <taxon>Telluria group</taxon>
        <taxon>Pseudoduganella</taxon>
    </lineage>
</organism>
<dbReference type="RefSeq" id="WP_134386191.1">
    <property type="nucleotide sequence ID" value="NZ_BMWW01000004.1"/>
</dbReference>
<feature type="domain" description="Methyltransferase regulatory" evidence="2">
    <location>
        <begin position="216"/>
        <end position="299"/>
    </location>
</feature>
<gene>
    <name evidence="4" type="ORF">E1742_17175</name>
    <name evidence="3" type="ORF">GCM10007388_27320</name>
</gene>
<dbReference type="GO" id="GO:0008757">
    <property type="term" value="F:S-adenosylmethionine-dependent methyltransferase activity"/>
    <property type="evidence" value="ECO:0007669"/>
    <property type="project" value="InterPro"/>
</dbReference>
<evidence type="ECO:0000313" key="4">
    <source>
        <dbReference type="EMBL" id="QBQ37709.1"/>
    </source>
</evidence>
<keyword evidence="3" id="KW-0489">Methyltransferase</keyword>
<dbReference type="AlphaFoldDB" id="A0A4P7BJK5"/>
<protein>
    <submittedName>
        <fullName evidence="3">Methyltransferase</fullName>
    </submittedName>
</protein>
<dbReference type="Pfam" id="PF10119">
    <property type="entry name" value="MethyTransf_Reg"/>
    <property type="match status" value="1"/>
</dbReference>
<keyword evidence="5" id="KW-1185">Reference proteome</keyword>
<evidence type="ECO:0000313" key="6">
    <source>
        <dbReference type="Proteomes" id="UP000619512"/>
    </source>
</evidence>
<sequence>MPDWSAGYVADIGYTYGTYAELNPHRMRLALLMAGIVPPEIGTACELGFGQGMSVNMHAAAADTTWYGTDFNPSQAAFAQELVGASGATAHLYDQSFAEFCSRADLPEFDFIGLHGIFSWISDENRAIIVDFIRRKLKVGGVLYISYNTQPGWAAMAPVRDLMTEYATVMGAPGQGSLGRVEQSLAFMDRLFATNPRYLQANPAAKTRFDRLKGQNRSYVAHEYFNRDWLPLTFAQMAHWLEPAKVGFACSAHYLDQIEAINLSADQQKLLAELGDVQLAQTVRDFITNQTFRRDYWVRGPRKLGVVLQDKLLRELRVALTTPRADVSLKANGPVGEIQLNAGVYEPLLDFLADHQPRTVDELIAHGATRQLNKNQVLQAVYILTGIGSLAVLRSEEVAAQARPRTDRLNAHLSALSLTTPELQQLVSPATGGAVPVDAVQLLFVLARSQGEKDAEQWARFANAVLARQGRRLVVDGKPTETDEEQTREMIKRATAFRDKTLPILQILGVVA</sequence>
<dbReference type="InterPro" id="IPR018773">
    <property type="entry name" value="MeTrfase_reg_dom_prd"/>
</dbReference>
<reference evidence="4 5" key="2">
    <citation type="submission" date="2019-03" db="EMBL/GenBank/DDBJ databases">
        <title>Draft Genome Sequences of Six Type Strains of the Genus Massilia.</title>
        <authorList>
            <person name="Miess H."/>
            <person name="Frediansyhah A."/>
            <person name="Gross H."/>
        </authorList>
    </citation>
    <scope>NUCLEOTIDE SEQUENCE [LARGE SCALE GENOMIC DNA]</scope>
    <source>
        <strain evidence="4 5">DSM 17505</strain>
    </source>
</reference>
<accession>A0A4P7BJK5</accession>
<dbReference type="SUPFAM" id="SSF53335">
    <property type="entry name" value="S-adenosyl-L-methionine-dependent methyltransferases"/>
    <property type="match status" value="1"/>
</dbReference>
<name>A0A4P7BJK5_9BURK</name>
<dbReference type="EMBL" id="BMWW01000004">
    <property type="protein sequence ID" value="GGY92487.1"/>
    <property type="molecule type" value="Genomic_DNA"/>
</dbReference>
<evidence type="ECO:0000259" key="1">
    <source>
        <dbReference type="Pfam" id="PF08241"/>
    </source>
</evidence>
<dbReference type="OrthoDB" id="323463at2"/>
<dbReference type="Proteomes" id="UP000294359">
    <property type="component" value="Chromosome"/>
</dbReference>
<dbReference type="InterPro" id="IPR029063">
    <property type="entry name" value="SAM-dependent_MTases_sf"/>
</dbReference>
<evidence type="ECO:0000259" key="2">
    <source>
        <dbReference type="Pfam" id="PF10119"/>
    </source>
</evidence>
<keyword evidence="3" id="KW-0808">Transferase</keyword>
<proteinExistence type="predicted"/>
<feature type="domain" description="Methyltransferase type 11" evidence="1">
    <location>
        <begin position="46"/>
        <end position="145"/>
    </location>
</feature>
<evidence type="ECO:0000313" key="5">
    <source>
        <dbReference type="Proteomes" id="UP000294359"/>
    </source>
</evidence>
<reference evidence="3" key="3">
    <citation type="submission" date="2022-12" db="EMBL/GenBank/DDBJ databases">
        <authorList>
            <person name="Sun Q."/>
            <person name="Kim S."/>
        </authorList>
    </citation>
    <scope>NUCLEOTIDE SEQUENCE</scope>
    <source>
        <strain evidence="3">KCTC 12344</strain>
    </source>
</reference>
<dbReference type="Gene3D" id="3.40.50.150">
    <property type="entry name" value="Vaccinia Virus protein VP39"/>
    <property type="match status" value="1"/>
</dbReference>
<evidence type="ECO:0000313" key="3">
    <source>
        <dbReference type="EMBL" id="GGY92487.1"/>
    </source>
</evidence>
<dbReference type="Proteomes" id="UP000619512">
    <property type="component" value="Unassembled WGS sequence"/>
</dbReference>